<keyword evidence="1" id="KW-0472">Membrane</keyword>
<feature type="transmembrane region" description="Helical" evidence="1">
    <location>
        <begin position="181"/>
        <end position="200"/>
    </location>
</feature>
<feature type="transmembrane region" description="Helical" evidence="1">
    <location>
        <begin position="107"/>
        <end position="127"/>
    </location>
</feature>
<organism evidence="3 4">
    <name type="scientific">Thelonectria olida</name>
    <dbReference type="NCBI Taxonomy" id="1576542"/>
    <lineage>
        <taxon>Eukaryota</taxon>
        <taxon>Fungi</taxon>
        <taxon>Dikarya</taxon>
        <taxon>Ascomycota</taxon>
        <taxon>Pezizomycotina</taxon>
        <taxon>Sordariomycetes</taxon>
        <taxon>Hypocreomycetidae</taxon>
        <taxon>Hypocreales</taxon>
        <taxon>Nectriaceae</taxon>
        <taxon>Thelonectria</taxon>
    </lineage>
</organism>
<dbReference type="Proteomes" id="UP000777438">
    <property type="component" value="Unassembled WGS sequence"/>
</dbReference>
<evidence type="ECO:0000313" key="3">
    <source>
        <dbReference type="EMBL" id="KAH6896642.1"/>
    </source>
</evidence>
<name>A0A9P8WE21_9HYPO</name>
<dbReference type="InterPro" id="IPR036259">
    <property type="entry name" value="MFS_trans_sf"/>
</dbReference>
<dbReference type="Pfam" id="PF14342">
    <property type="entry name" value="DUF4396"/>
    <property type="match status" value="1"/>
</dbReference>
<keyword evidence="1" id="KW-0812">Transmembrane</keyword>
<dbReference type="EMBL" id="JAGPYM010000003">
    <property type="protein sequence ID" value="KAH6896642.1"/>
    <property type="molecule type" value="Genomic_DNA"/>
</dbReference>
<dbReference type="SUPFAM" id="SSF103473">
    <property type="entry name" value="MFS general substrate transporter"/>
    <property type="match status" value="1"/>
</dbReference>
<dbReference type="InterPro" id="IPR025509">
    <property type="entry name" value="DUF4396"/>
</dbReference>
<dbReference type="AlphaFoldDB" id="A0A9P8WE21"/>
<accession>A0A9P8WE21</accession>
<dbReference type="OrthoDB" id="2128064at2759"/>
<reference evidence="3 4" key="1">
    <citation type="journal article" date="2021" name="Nat. Commun.">
        <title>Genetic determinants of endophytism in the Arabidopsis root mycobiome.</title>
        <authorList>
            <person name="Mesny F."/>
            <person name="Miyauchi S."/>
            <person name="Thiergart T."/>
            <person name="Pickel B."/>
            <person name="Atanasova L."/>
            <person name="Karlsson M."/>
            <person name="Huettel B."/>
            <person name="Barry K.W."/>
            <person name="Haridas S."/>
            <person name="Chen C."/>
            <person name="Bauer D."/>
            <person name="Andreopoulos W."/>
            <person name="Pangilinan J."/>
            <person name="LaButti K."/>
            <person name="Riley R."/>
            <person name="Lipzen A."/>
            <person name="Clum A."/>
            <person name="Drula E."/>
            <person name="Henrissat B."/>
            <person name="Kohler A."/>
            <person name="Grigoriev I.V."/>
            <person name="Martin F.M."/>
            <person name="Hacquard S."/>
        </authorList>
    </citation>
    <scope>NUCLEOTIDE SEQUENCE [LARGE SCALE GENOMIC DNA]</scope>
    <source>
        <strain evidence="3 4">MPI-CAGE-CH-0241</strain>
    </source>
</reference>
<feature type="domain" description="DUF4396" evidence="2">
    <location>
        <begin position="74"/>
        <end position="210"/>
    </location>
</feature>
<keyword evidence="4" id="KW-1185">Reference proteome</keyword>
<comment type="caution">
    <text evidence="3">The sequence shown here is derived from an EMBL/GenBank/DDBJ whole genome shotgun (WGS) entry which is preliminary data.</text>
</comment>
<keyword evidence="1" id="KW-1133">Transmembrane helix</keyword>
<sequence>MFPSAFLRGSRLLRRSPLTPLATVSRCSQTARSMLFATASKTPIEPTSCRKTAPCPKSAPPLVSTASFWSSRPTWNRASINTLRCLVGCTLGDFSAMWLLQMHYPDLGMGVIMPISMASGISTSILLETVLLRIGRDKLPWIPAVKTAVGMSFISMVTMEMAENLVDYHLTGGAVSFDSPAFWAAALLSMAAGFLAPLPYNYHRLRRYGKSCH</sequence>
<evidence type="ECO:0000256" key="1">
    <source>
        <dbReference type="SAM" id="Phobius"/>
    </source>
</evidence>
<evidence type="ECO:0000259" key="2">
    <source>
        <dbReference type="Pfam" id="PF14342"/>
    </source>
</evidence>
<protein>
    <recommendedName>
        <fullName evidence="2">DUF4396 domain-containing protein</fullName>
    </recommendedName>
</protein>
<gene>
    <name evidence="3" type="ORF">B0T10DRAFT_474841</name>
</gene>
<evidence type="ECO:0000313" key="4">
    <source>
        <dbReference type="Proteomes" id="UP000777438"/>
    </source>
</evidence>
<proteinExistence type="predicted"/>
<feature type="transmembrane region" description="Helical" evidence="1">
    <location>
        <begin position="139"/>
        <end position="161"/>
    </location>
</feature>